<evidence type="ECO:0000313" key="1">
    <source>
        <dbReference type="EMBL" id="KAK4379054.1"/>
    </source>
</evidence>
<accession>A0AAE1SZV0</accession>
<gene>
    <name evidence="1" type="ORF">RND71_000916</name>
</gene>
<dbReference type="AlphaFoldDB" id="A0AAE1SZV0"/>
<proteinExistence type="predicted"/>
<comment type="caution">
    <text evidence="1">The sequence shown here is derived from an EMBL/GenBank/DDBJ whole genome shotgun (WGS) entry which is preliminary data.</text>
</comment>
<name>A0AAE1SZV0_9SOLA</name>
<organism evidence="1 2">
    <name type="scientific">Anisodus tanguticus</name>
    <dbReference type="NCBI Taxonomy" id="243964"/>
    <lineage>
        <taxon>Eukaryota</taxon>
        <taxon>Viridiplantae</taxon>
        <taxon>Streptophyta</taxon>
        <taxon>Embryophyta</taxon>
        <taxon>Tracheophyta</taxon>
        <taxon>Spermatophyta</taxon>
        <taxon>Magnoliopsida</taxon>
        <taxon>eudicotyledons</taxon>
        <taxon>Gunneridae</taxon>
        <taxon>Pentapetalae</taxon>
        <taxon>asterids</taxon>
        <taxon>lamiids</taxon>
        <taxon>Solanales</taxon>
        <taxon>Solanaceae</taxon>
        <taxon>Solanoideae</taxon>
        <taxon>Hyoscyameae</taxon>
        <taxon>Anisodus</taxon>
    </lineage>
</organism>
<evidence type="ECO:0000313" key="2">
    <source>
        <dbReference type="Proteomes" id="UP001291623"/>
    </source>
</evidence>
<sequence length="69" mass="7372">MATSSAYLCCPATSATGKKHIFPTGSAGFLVFGDPRFSNRLVTRKSVIRADLDSMVSDMSTDGKVYPLP</sequence>
<reference evidence="1" key="1">
    <citation type="submission" date="2023-12" db="EMBL/GenBank/DDBJ databases">
        <title>Genome assembly of Anisodus tanguticus.</title>
        <authorList>
            <person name="Wang Y.-J."/>
        </authorList>
    </citation>
    <scope>NUCLEOTIDE SEQUENCE</scope>
    <source>
        <strain evidence="1">KB-2021</strain>
        <tissue evidence="1">Leaf</tissue>
    </source>
</reference>
<dbReference type="Proteomes" id="UP001291623">
    <property type="component" value="Unassembled WGS sequence"/>
</dbReference>
<protein>
    <submittedName>
        <fullName evidence="1">Uncharacterized protein</fullName>
    </submittedName>
</protein>
<keyword evidence="2" id="KW-1185">Reference proteome</keyword>
<dbReference type="EMBL" id="JAVYJV010000001">
    <property type="protein sequence ID" value="KAK4379054.1"/>
    <property type="molecule type" value="Genomic_DNA"/>
</dbReference>